<dbReference type="InterPro" id="IPR050729">
    <property type="entry name" value="Rho-GAP"/>
</dbReference>
<sequence>MDPHFSGLSHPPPQQQTTIENPDSANIPMTTVTTTTTTTSADSHYNNNANNNNNGSTNEEDIRSKFRCYRFGHIAAGVELLFVFPDENAAMTCLKMCQLSGGRSYDVSKRSERYDHHHHHNASYPKKSVNPYELVFLKFPAFKAFSEIPVKSNYHSFNFSMKPTTTTTLNRHPVPLAGNEDDVDVDDNENNISNMNNNNNNNNNNKQKNNNHDFGDDDDDDDDDSAHNRNVFLQPVVVVSSSLMSSPFVTAVGPYCLPKDKRHRRYILNHLPADQELITGRNTESIFAKNNSVKFNTKYEDEKRKFWTRGRDKSAYYDGTRSDTSEATTTTTTDPSIYSHSVSSQISELSLNSNNNSNNTGDEKSHSSNNLIRSNKILRGFKQWLNRPVGGGLNSTVNSNNVSANHTTTTNHTTTNTNNSINSAIHSSCNTIASGIVHTFNNSNHNVNGTTNYNPSEISSTDPLQFSDSPNNEYKLTSLTAGVDPSNLTDMDNPGPIFGAPLESQLESPDYPCVPLLLQAIVIALEIHGLNLPGLYRKPGRHRTISQFISSINLHPDDVNFIFGLDAWREPNALCGLFKHFLRQLPMGLFCLSSWEPLACLISEASKSLDVQQLAYLLISMRVQLKKIALEAFGIPSMNTMPLDVSYYPTTTNTNAQTDDTVDCYPLHFNLFGLNSTNDAYKPSISPPISPHTAAAATSAATANMQSKDDSTFTFNNHVKMNKFKDFNVSKRPFNAWRWATLCYIMNHINRIVAHVQHNAVTYQCIAICFGPVFFGNSTKLPKLNEVLEHLFQHWNWLTDGLPMITKTTVEHIDCGGGGSTLSYVMNNDPTLSDAVTYLTNDNNKCDPYKKSFSGEGVHHLRGQQQQQDTRNPNDCYHQSRSRESSTHLQAPSSNQNHEQISSELYSNTEKVVDGDGDDEDELNREVIKQVKSLWLTALDKVSQANKSSAPKEKAYKYSEVNKSNGLHRTASAIPKTPIGNTGGRKGGGVRRLTVGTASPHPSTFDYYCISPPNFLYTKNNGDRKASTPQTIASSSSTNTTTATTTTAVKAGGGGGGVIIRRPVVPPVSATQSTVPSTTTTTNIF</sequence>
<dbReference type="InterPro" id="IPR008936">
    <property type="entry name" value="Rho_GTPase_activation_prot"/>
</dbReference>
<feature type="compositionally biased region" description="Low complexity" evidence="2">
    <location>
        <begin position="190"/>
        <end position="208"/>
    </location>
</feature>
<dbReference type="PROSITE" id="PS50238">
    <property type="entry name" value="RHOGAP"/>
    <property type="match status" value="1"/>
</dbReference>
<feature type="compositionally biased region" description="Acidic residues" evidence="2">
    <location>
        <begin position="179"/>
        <end position="189"/>
    </location>
</feature>
<organism evidence="4 5">
    <name type="scientific">Trichobilharzia regenti</name>
    <name type="common">Nasal bird schistosome</name>
    <dbReference type="NCBI Taxonomy" id="157069"/>
    <lineage>
        <taxon>Eukaryota</taxon>
        <taxon>Metazoa</taxon>
        <taxon>Spiralia</taxon>
        <taxon>Lophotrochozoa</taxon>
        <taxon>Platyhelminthes</taxon>
        <taxon>Trematoda</taxon>
        <taxon>Digenea</taxon>
        <taxon>Strigeidida</taxon>
        <taxon>Schistosomatoidea</taxon>
        <taxon>Schistosomatidae</taxon>
        <taxon>Trichobilharzia</taxon>
    </lineage>
</organism>
<dbReference type="GO" id="GO:0007165">
    <property type="term" value="P:signal transduction"/>
    <property type="evidence" value="ECO:0007669"/>
    <property type="project" value="InterPro"/>
</dbReference>
<dbReference type="PANTHER" id="PTHR23176:SF0">
    <property type="entry name" value="RHO GTPASE ACTIVATING PROTEIN AT 19D, ISOFORM D"/>
    <property type="match status" value="1"/>
</dbReference>
<evidence type="ECO:0000256" key="1">
    <source>
        <dbReference type="ARBA" id="ARBA00022468"/>
    </source>
</evidence>
<keyword evidence="4" id="KW-1185">Reference proteome</keyword>
<dbReference type="SUPFAM" id="SSF48350">
    <property type="entry name" value="GTPase activation domain, GAP"/>
    <property type="match status" value="1"/>
</dbReference>
<dbReference type="SMART" id="SM00324">
    <property type="entry name" value="RhoGAP"/>
    <property type="match status" value="1"/>
</dbReference>
<protein>
    <recommendedName>
        <fullName evidence="3">Rho-GAP domain-containing protein</fullName>
    </recommendedName>
</protein>
<dbReference type="Proteomes" id="UP000050795">
    <property type="component" value="Unassembled WGS sequence"/>
</dbReference>
<feature type="region of interest" description="Disordered" evidence="2">
    <location>
        <begin position="1023"/>
        <end position="1042"/>
    </location>
</feature>
<feature type="compositionally biased region" description="Low complexity" evidence="2">
    <location>
        <begin position="30"/>
        <end position="39"/>
    </location>
</feature>
<dbReference type="InterPro" id="IPR000198">
    <property type="entry name" value="RhoGAP_dom"/>
</dbReference>
<feature type="region of interest" description="Disordered" evidence="2">
    <location>
        <begin position="168"/>
        <end position="227"/>
    </location>
</feature>
<dbReference type="Pfam" id="PF00620">
    <property type="entry name" value="RhoGAP"/>
    <property type="match status" value="1"/>
</dbReference>
<feature type="region of interest" description="Disordered" evidence="2">
    <location>
        <begin position="400"/>
        <end position="419"/>
    </location>
</feature>
<feature type="compositionally biased region" description="Polar residues" evidence="2">
    <location>
        <begin position="863"/>
        <end position="879"/>
    </location>
</feature>
<accession>A0AA85J9B2</accession>
<reference evidence="4" key="1">
    <citation type="submission" date="2022-06" db="EMBL/GenBank/DDBJ databases">
        <authorList>
            <person name="Berger JAMES D."/>
            <person name="Berger JAMES D."/>
        </authorList>
    </citation>
    <scope>NUCLEOTIDE SEQUENCE [LARGE SCALE GENOMIC DNA]</scope>
</reference>
<feature type="compositionally biased region" description="Polar residues" evidence="2">
    <location>
        <begin position="15"/>
        <end position="29"/>
    </location>
</feature>
<dbReference type="AlphaFoldDB" id="A0AA85J9B2"/>
<evidence type="ECO:0000259" key="3">
    <source>
        <dbReference type="PROSITE" id="PS50238"/>
    </source>
</evidence>
<dbReference type="WBParaSite" id="TREG1_135390.1">
    <property type="protein sequence ID" value="TREG1_135390.1"/>
    <property type="gene ID" value="TREG1_135390"/>
</dbReference>
<dbReference type="GO" id="GO:0005096">
    <property type="term" value="F:GTPase activator activity"/>
    <property type="evidence" value="ECO:0007669"/>
    <property type="project" value="UniProtKB-KW"/>
</dbReference>
<dbReference type="PANTHER" id="PTHR23176">
    <property type="entry name" value="RHO/RAC/CDC GTPASE-ACTIVATING PROTEIN"/>
    <property type="match status" value="1"/>
</dbReference>
<feature type="compositionally biased region" description="Polar residues" evidence="2">
    <location>
        <begin position="887"/>
        <end position="910"/>
    </location>
</feature>
<feature type="compositionally biased region" description="Low complexity" evidence="2">
    <location>
        <begin position="328"/>
        <end position="359"/>
    </location>
</feature>
<feature type="compositionally biased region" description="Low complexity" evidence="2">
    <location>
        <begin position="1031"/>
        <end position="1042"/>
    </location>
</feature>
<feature type="region of interest" description="Disordered" evidence="2">
    <location>
        <begin position="1"/>
        <end position="59"/>
    </location>
</feature>
<feature type="compositionally biased region" description="Polar residues" evidence="2">
    <location>
        <begin position="455"/>
        <end position="488"/>
    </location>
</feature>
<evidence type="ECO:0000256" key="2">
    <source>
        <dbReference type="SAM" id="MobiDB-lite"/>
    </source>
</evidence>
<reference evidence="5" key="2">
    <citation type="submission" date="2023-11" db="UniProtKB">
        <authorList>
            <consortium name="WormBaseParasite"/>
        </authorList>
    </citation>
    <scope>IDENTIFICATION</scope>
</reference>
<feature type="domain" description="Rho-GAP" evidence="3">
    <location>
        <begin position="500"/>
        <end position="799"/>
    </location>
</feature>
<evidence type="ECO:0000313" key="4">
    <source>
        <dbReference type="Proteomes" id="UP000050795"/>
    </source>
</evidence>
<feature type="region of interest" description="Disordered" evidence="2">
    <location>
        <begin position="317"/>
        <end position="369"/>
    </location>
</feature>
<proteinExistence type="predicted"/>
<name>A0AA85J9B2_TRIRE</name>
<dbReference type="Gene3D" id="1.10.555.10">
    <property type="entry name" value="Rho GTPase activation protein"/>
    <property type="match status" value="1"/>
</dbReference>
<feature type="region of interest" description="Disordered" evidence="2">
    <location>
        <begin position="451"/>
        <end position="488"/>
    </location>
</feature>
<feature type="compositionally biased region" description="Acidic residues" evidence="2">
    <location>
        <begin position="215"/>
        <end position="224"/>
    </location>
</feature>
<dbReference type="GO" id="GO:0005737">
    <property type="term" value="C:cytoplasm"/>
    <property type="evidence" value="ECO:0007669"/>
    <property type="project" value="TreeGrafter"/>
</dbReference>
<feature type="region of interest" description="Disordered" evidence="2">
    <location>
        <begin position="857"/>
        <end position="920"/>
    </location>
</feature>
<evidence type="ECO:0000313" key="5">
    <source>
        <dbReference type="WBParaSite" id="TREG1_135390.1"/>
    </source>
</evidence>
<keyword evidence="1" id="KW-0343">GTPase activation</keyword>